<dbReference type="PRINTS" id="PR00080">
    <property type="entry name" value="SDRFAMILY"/>
</dbReference>
<name>A0A9Y2IRY0_9PSEU</name>
<dbReference type="SUPFAM" id="SSF51735">
    <property type="entry name" value="NAD(P)-binding Rossmann-fold domains"/>
    <property type="match status" value="1"/>
</dbReference>
<sequence>MLAEMLIAARFTGRRAVITGGAAGIGLAIARRLAVEGASVTVLDRDPAALKVAVRELPGDGHRGRLLDLADGTATREAVEGAAADGGLDVLVHSAAMSVGGTAPALAPEEWSGVLSVNLTAAFHLAAAAVPHLARSSGGALLLIASQLGLVGTRGSVAYTASKGGVVNLTRSLALDHAADGVRVNCLCPGPTETPFLERSFARTGDAPAARATALGRVPLGRFGRPDEIASAAAFLCSPEASFITGATLVADGGYVAQ</sequence>
<dbReference type="CDD" id="cd05233">
    <property type="entry name" value="SDR_c"/>
    <property type="match status" value="1"/>
</dbReference>
<comment type="similarity">
    <text evidence="1">Belongs to the short-chain dehydrogenases/reductases (SDR) family.</text>
</comment>
<dbReference type="Pfam" id="PF13561">
    <property type="entry name" value="adh_short_C2"/>
    <property type="match status" value="1"/>
</dbReference>
<dbReference type="InterPro" id="IPR020904">
    <property type="entry name" value="Sc_DH/Rdtase_CS"/>
</dbReference>
<dbReference type="InterPro" id="IPR036291">
    <property type="entry name" value="NAD(P)-bd_dom_sf"/>
</dbReference>
<reference evidence="3 4" key="1">
    <citation type="submission" date="2023-06" db="EMBL/GenBank/DDBJ databases">
        <authorList>
            <person name="Oyuntsetseg B."/>
            <person name="Kim S.B."/>
        </authorList>
    </citation>
    <scope>NUCLEOTIDE SEQUENCE [LARGE SCALE GENOMIC DNA]</scope>
    <source>
        <strain evidence="3 4">2-15</strain>
    </source>
</reference>
<dbReference type="AlphaFoldDB" id="A0A9Y2IRY0"/>
<accession>A0A9Y2IRY0</accession>
<dbReference type="EMBL" id="CP127294">
    <property type="protein sequence ID" value="WIX84165.1"/>
    <property type="molecule type" value="Genomic_DNA"/>
</dbReference>
<dbReference type="Gene3D" id="3.40.50.720">
    <property type="entry name" value="NAD(P)-binding Rossmann-like Domain"/>
    <property type="match status" value="1"/>
</dbReference>
<dbReference type="PRINTS" id="PR00081">
    <property type="entry name" value="GDHRDH"/>
</dbReference>
<dbReference type="InterPro" id="IPR002347">
    <property type="entry name" value="SDR_fam"/>
</dbReference>
<dbReference type="PROSITE" id="PS00061">
    <property type="entry name" value="ADH_SHORT"/>
    <property type="match status" value="1"/>
</dbReference>
<dbReference type="RefSeq" id="WP_285974696.1">
    <property type="nucleotide sequence ID" value="NZ_CP127294.1"/>
</dbReference>
<evidence type="ECO:0000256" key="2">
    <source>
        <dbReference type="ARBA" id="ARBA00023002"/>
    </source>
</evidence>
<evidence type="ECO:0000313" key="3">
    <source>
        <dbReference type="EMBL" id="WIX84165.1"/>
    </source>
</evidence>
<dbReference type="GO" id="GO:0016491">
    <property type="term" value="F:oxidoreductase activity"/>
    <property type="evidence" value="ECO:0007669"/>
    <property type="project" value="UniProtKB-KW"/>
</dbReference>
<dbReference type="InterPro" id="IPR051122">
    <property type="entry name" value="SDR_DHRS6-like"/>
</dbReference>
<evidence type="ECO:0000313" key="4">
    <source>
        <dbReference type="Proteomes" id="UP001236014"/>
    </source>
</evidence>
<keyword evidence="4" id="KW-1185">Reference proteome</keyword>
<protein>
    <submittedName>
        <fullName evidence="3">SDR family NAD(P)-dependent oxidoreductase</fullName>
    </submittedName>
</protein>
<dbReference type="KEGG" id="acab:QRX50_42480"/>
<keyword evidence="2" id="KW-0560">Oxidoreductase</keyword>
<dbReference type="FunFam" id="3.40.50.720:FF:000084">
    <property type="entry name" value="Short-chain dehydrogenase reductase"/>
    <property type="match status" value="1"/>
</dbReference>
<dbReference type="PANTHER" id="PTHR43477:SF1">
    <property type="entry name" value="DIHYDROANTICAPSIN 7-DEHYDROGENASE"/>
    <property type="match status" value="1"/>
</dbReference>
<evidence type="ECO:0000256" key="1">
    <source>
        <dbReference type="ARBA" id="ARBA00006484"/>
    </source>
</evidence>
<gene>
    <name evidence="3" type="ORF">QRX50_42480</name>
</gene>
<dbReference type="Proteomes" id="UP001236014">
    <property type="component" value="Chromosome"/>
</dbReference>
<proteinExistence type="inferred from homology"/>
<organism evidence="3 4">
    <name type="scientific">Amycolatopsis carbonis</name>
    <dbReference type="NCBI Taxonomy" id="715471"/>
    <lineage>
        <taxon>Bacteria</taxon>
        <taxon>Bacillati</taxon>
        <taxon>Actinomycetota</taxon>
        <taxon>Actinomycetes</taxon>
        <taxon>Pseudonocardiales</taxon>
        <taxon>Pseudonocardiaceae</taxon>
        <taxon>Amycolatopsis</taxon>
    </lineage>
</organism>
<dbReference type="PANTHER" id="PTHR43477">
    <property type="entry name" value="DIHYDROANTICAPSIN 7-DEHYDROGENASE"/>
    <property type="match status" value="1"/>
</dbReference>